<keyword evidence="10" id="KW-1185">Reference proteome</keyword>
<evidence type="ECO:0000256" key="2">
    <source>
        <dbReference type="ARBA" id="ARBA00005182"/>
    </source>
</evidence>
<feature type="domain" description="AlgX/AlgJ SGNH hydrolase-like" evidence="8">
    <location>
        <begin position="103"/>
        <end position="309"/>
    </location>
</feature>
<comment type="subcellular location">
    <subcellularLocation>
        <location evidence="1">Periplasm</location>
    </subcellularLocation>
</comment>
<comment type="pathway">
    <text evidence="2">Glycan biosynthesis; alginate biosynthesis.</text>
</comment>
<keyword evidence="5" id="KW-0574">Periplasm</keyword>
<keyword evidence="7" id="KW-0812">Transmembrane</keyword>
<dbReference type="Proteomes" id="UP000036756">
    <property type="component" value="Unassembled WGS sequence"/>
</dbReference>
<evidence type="ECO:0000256" key="6">
    <source>
        <dbReference type="ARBA" id="ARBA00022841"/>
    </source>
</evidence>
<proteinExistence type="predicted"/>
<dbReference type="EMBL" id="LFVU01000004">
    <property type="protein sequence ID" value="KMT22863.1"/>
    <property type="molecule type" value="Genomic_DNA"/>
</dbReference>
<dbReference type="AlphaFoldDB" id="A0A0J8DFA9"/>
<gene>
    <name evidence="9" type="ORF">CLCY_5c01020</name>
</gene>
<evidence type="ECO:0000256" key="4">
    <source>
        <dbReference type="ARBA" id="ARBA00022729"/>
    </source>
</evidence>
<accession>A0A0J8DFA9</accession>
<keyword evidence="7" id="KW-0472">Membrane</keyword>
<comment type="caution">
    <text evidence="9">The sequence shown here is derived from an EMBL/GenBank/DDBJ whole genome shotgun (WGS) entry which is preliminary data.</text>
</comment>
<evidence type="ECO:0000313" key="9">
    <source>
        <dbReference type="EMBL" id="KMT22863.1"/>
    </source>
</evidence>
<keyword evidence="7" id="KW-1133">Transmembrane helix</keyword>
<evidence type="ECO:0000256" key="3">
    <source>
        <dbReference type="ARBA" id="ARBA00022679"/>
    </source>
</evidence>
<name>A0A0J8DFA9_CLOCY</name>
<evidence type="ECO:0000259" key="8">
    <source>
        <dbReference type="Pfam" id="PF16822"/>
    </source>
</evidence>
<dbReference type="Pfam" id="PF16822">
    <property type="entry name" value="ALGX"/>
    <property type="match status" value="1"/>
</dbReference>
<evidence type="ECO:0000256" key="1">
    <source>
        <dbReference type="ARBA" id="ARBA00004418"/>
    </source>
</evidence>
<protein>
    <recommendedName>
        <fullName evidence="8">AlgX/AlgJ SGNH hydrolase-like domain-containing protein</fullName>
    </recommendedName>
</protein>
<evidence type="ECO:0000313" key="10">
    <source>
        <dbReference type="Proteomes" id="UP000036756"/>
    </source>
</evidence>
<dbReference type="RefSeq" id="WP_048569594.1">
    <property type="nucleotide sequence ID" value="NZ_LFVU01000004.1"/>
</dbReference>
<evidence type="ECO:0000256" key="7">
    <source>
        <dbReference type="SAM" id="Phobius"/>
    </source>
</evidence>
<keyword evidence="6" id="KW-0016">Alginate biosynthesis</keyword>
<dbReference type="InterPro" id="IPR031811">
    <property type="entry name" value="ALGX/ALGJ_SGNH-like"/>
</dbReference>
<reference evidence="9 10" key="1">
    <citation type="submission" date="2015-06" db="EMBL/GenBank/DDBJ databases">
        <title>Draft genome sequence of the purine-degrading Clostridium cylindrosporum HC-1 (DSM 605).</title>
        <authorList>
            <person name="Poehlein A."/>
            <person name="Schiel-Bengelsdorf B."/>
            <person name="Bengelsdorf F."/>
            <person name="Daniel R."/>
            <person name="Duerre P."/>
        </authorList>
    </citation>
    <scope>NUCLEOTIDE SEQUENCE [LARGE SCALE GENOMIC DNA]</scope>
    <source>
        <strain evidence="9 10">DSM 605</strain>
    </source>
</reference>
<dbReference type="OrthoDB" id="175771at2"/>
<keyword evidence="4" id="KW-0732">Signal</keyword>
<evidence type="ECO:0000256" key="5">
    <source>
        <dbReference type="ARBA" id="ARBA00022764"/>
    </source>
</evidence>
<dbReference type="PATRIC" id="fig|1121307.3.peg.2036"/>
<feature type="transmembrane region" description="Helical" evidence="7">
    <location>
        <begin position="7"/>
        <end position="27"/>
    </location>
</feature>
<sequence>MIKDIKLAILTVVFILIIFPLGIYNLFKGDRVYSDIENRNLMKKPKVSIKGIWNGKYFQDYEEYTKDQFAFKDSIVSSYVKFNFYALGRDKVNGFYLGNGGRLYEDRDIDVENSIELVKKRNDYIKKLSDEIKSMGKDFYFLYAPYSSDYDIDPLPLYAKANMKKVLEVESVINSLSNSVDYINMRDIFDKKAEGLPDKADKFYFKTDHHWNIDGAYMAYEYIVNKAREKFKDVPEPLRPNEEFMVDTYYKFNGSYNRKLQFNIDSNDEIKVYRPRKDLMKERITDYGPGSDPIDKDLLESKSSYSVFMGGDKARDMIKTNRKELPNILVIGNSFTNAAETLLYTNFNQMHSIDVRDDNQGAYDIAHYAKRNNIDIVVFIRGGI</sequence>
<organism evidence="9 10">
    <name type="scientific">Clostridium cylindrosporum DSM 605</name>
    <dbReference type="NCBI Taxonomy" id="1121307"/>
    <lineage>
        <taxon>Bacteria</taxon>
        <taxon>Bacillati</taxon>
        <taxon>Bacillota</taxon>
        <taxon>Clostridia</taxon>
        <taxon>Eubacteriales</taxon>
        <taxon>Clostridiaceae</taxon>
        <taxon>Clostridium</taxon>
    </lineage>
</organism>
<dbReference type="STRING" id="1121307.CLCY_5c01020"/>
<keyword evidence="3" id="KW-0808">Transferase</keyword>